<name>A0A7S2BNY2_9STRA</name>
<dbReference type="InterPro" id="IPR029058">
    <property type="entry name" value="AB_hydrolase_fold"/>
</dbReference>
<dbReference type="EMBL" id="HBGT01009797">
    <property type="protein sequence ID" value="CAD9402559.1"/>
    <property type="molecule type" value="Transcribed_RNA"/>
</dbReference>
<dbReference type="PANTHER" id="PTHR46331:SF2">
    <property type="entry name" value="VALACYCLOVIR HYDROLASE"/>
    <property type="match status" value="1"/>
</dbReference>
<accession>A0A7S2BNY2</accession>
<organism evidence="2">
    <name type="scientific">Florenciella parvula</name>
    <dbReference type="NCBI Taxonomy" id="236787"/>
    <lineage>
        <taxon>Eukaryota</taxon>
        <taxon>Sar</taxon>
        <taxon>Stramenopiles</taxon>
        <taxon>Ochrophyta</taxon>
        <taxon>Dictyochophyceae</taxon>
        <taxon>Florenciellales</taxon>
        <taxon>Florenciella</taxon>
    </lineage>
</organism>
<dbReference type="InterPro" id="IPR000073">
    <property type="entry name" value="AB_hydrolase_1"/>
</dbReference>
<dbReference type="GO" id="GO:0017171">
    <property type="term" value="F:serine hydrolase activity"/>
    <property type="evidence" value="ECO:0007669"/>
    <property type="project" value="TreeGrafter"/>
</dbReference>
<dbReference type="AlphaFoldDB" id="A0A7S2BNY2"/>
<feature type="domain" description="AB hydrolase-1" evidence="1">
    <location>
        <begin position="1"/>
        <end position="152"/>
    </location>
</feature>
<dbReference type="SUPFAM" id="SSF53474">
    <property type="entry name" value="alpha/beta-Hydrolases"/>
    <property type="match status" value="1"/>
</dbReference>
<dbReference type="Pfam" id="PF00561">
    <property type="entry name" value="Abhydrolase_1"/>
    <property type="match status" value="1"/>
</dbReference>
<dbReference type="Gene3D" id="3.40.50.1820">
    <property type="entry name" value="alpha/beta hydrolase"/>
    <property type="match status" value="1"/>
</dbReference>
<proteinExistence type="predicted"/>
<protein>
    <recommendedName>
        <fullName evidence="1">AB hydrolase-1 domain-containing protein</fullName>
    </recommendedName>
</protein>
<sequence>MEALGHEKFNVVGWSDGAIAAVLLAAKYPERVEKLIIFGGNAYFDKDDVEAFESTRDVSTQWSKRMLETHLPVYGDDLQPMWSSAIDAWIRIIEEKDGDVCIEEARSIKCPTLVAHGEKDPICLTPHAEWFEENIPNARLQVFPGGKHNFHLRFADEFNKAALDFFAEK</sequence>
<reference evidence="2" key="1">
    <citation type="submission" date="2021-01" db="EMBL/GenBank/DDBJ databases">
        <authorList>
            <person name="Corre E."/>
            <person name="Pelletier E."/>
            <person name="Niang G."/>
            <person name="Scheremetjew M."/>
            <person name="Finn R."/>
            <person name="Kale V."/>
            <person name="Holt S."/>
            <person name="Cochrane G."/>
            <person name="Meng A."/>
            <person name="Brown T."/>
            <person name="Cohen L."/>
        </authorList>
    </citation>
    <scope>NUCLEOTIDE SEQUENCE</scope>
    <source>
        <strain evidence="2">RCC1693</strain>
    </source>
</reference>
<evidence type="ECO:0000259" key="1">
    <source>
        <dbReference type="Pfam" id="PF00561"/>
    </source>
</evidence>
<evidence type="ECO:0000313" key="2">
    <source>
        <dbReference type="EMBL" id="CAD9402559.1"/>
    </source>
</evidence>
<dbReference type="PANTHER" id="PTHR46331">
    <property type="entry name" value="VALACYCLOVIR HYDROLASE"/>
    <property type="match status" value="1"/>
</dbReference>
<gene>
    <name evidence="2" type="ORF">FPAR1323_LOCUS5332</name>
</gene>